<accession>A0A917GSD0</accession>
<dbReference type="Pfam" id="PF17164">
    <property type="entry name" value="DUF5122"/>
    <property type="match status" value="3"/>
</dbReference>
<evidence type="ECO:0000313" key="4">
    <source>
        <dbReference type="Proteomes" id="UP000625976"/>
    </source>
</evidence>
<evidence type="ECO:0000256" key="1">
    <source>
        <dbReference type="ARBA" id="ARBA00022729"/>
    </source>
</evidence>
<keyword evidence="4" id="KW-1185">Reference proteome</keyword>
<dbReference type="NCBIfam" id="TIGR02608">
    <property type="entry name" value="delta_60_rpt"/>
    <property type="match status" value="7"/>
</dbReference>
<evidence type="ECO:0000259" key="2">
    <source>
        <dbReference type="Pfam" id="PF18962"/>
    </source>
</evidence>
<dbReference type="Pfam" id="PF18962">
    <property type="entry name" value="Por_Secre_tail"/>
    <property type="match status" value="1"/>
</dbReference>
<proteinExistence type="predicted"/>
<dbReference type="EMBL" id="BMFQ01000003">
    <property type="protein sequence ID" value="GGG56002.1"/>
    <property type="molecule type" value="Genomic_DNA"/>
</dbReference>
<dbReference type="RefSeq" id="WP_188466028.1">
    <property type="nucleotide sequence ID" value="NZ_BMFQ01000003.1"/>
</dbReference>
<organism evidence="3 4">
    <name type="scientific">Bizionia arctica</name>
    <dbReference type="NCBI Taxonomy" id="1495645"/>
    <lineage>
        <taxon>Bacteria</taxon>
        <taxon>Pseudomonadati</taxon>
        <taxon>Bacteroidota</taxon>
        <taxon>Flavobacteriia</taxon>
        <taxon>Flavobacteriales</taxon>
        <taxon>Flavobacteriaceae</taxon>
        <taxon>Bizionia</taxon>
    </lineage>
</organism>
<keyword evidence="1" id="KW-0732">Signal</keyword>
<dbReference type="SUPFAM" id="SSF101898">
    <property type="entry name" value="NHL repeat"/>
    <property type="match status" value="1"/>
</dbReference>
<dbReference type="AlphaFoldDB" id="A0A917GSD0"/>
<comment type="caution">
    <text evidence="3">The sequence shown here is derived from an EMBL/GenBank/DDBJ whole genome shotgun (WGS) entry which is preliminary data.</text>
</comment>
<reference evidence="3" key="2">
    <citation type="submission" date="2020-09" db="EMBL/GenBank/DDBJ databases">
        <authorList>
            <person name="Sun Q."/>
            <person name="Zhou Y."/>
        </authorList>
    </citation>
    <scope>NUCLEOTIDE SEQUENCE</scope>
    <source>
        <strain evidence="3">CGMCC 1.12751</strain>
    </source>
</reference>
<feature type="domain" description="Secretion system C-terminal sorting" evidence="2">
    <location>
        <begin position="450"/>
        <end position="515"/>
    </location>
</feature>
<evidence type="ECO:0000313" key="3">
    <source>
        <dbReference type="EMBL" id="GGG56002.1"/>
    </source>
</evidence>
<dbReference type="Gene3D" id="2.80.10.50">
    <property type="match status" value="2"/>
</dbReference>
<reference evidence="3" key="1">
    <citation type="journal article" date="2014" name="Int. J. Syst. Evol. Microbiol.">
        <title>Complete genome sequence of Corynebacterium casei LMG S-19264T (=DSM 44701T), isolated from a smear-ripened cheese.</title>
        <authorList>
            <consortium name="US DOE Joint Genome Institute (JGI-PGF)"/>
            <person name="Walter F."/>
            <person name="Albersmeier A."/>
            <person name="Kalinowski J."/>
            <person name="Ruckert C."/>
        </authorList>
    </citation>
    <scope>NUCLEOTIDE SEQUENCE</scope>
    <source>
        <strain evidence="3">CGMCC 1.12751</strain>
    </source>
</reference>
<name>A0A917GSD0_9FLAO</name>
<dbReference type="NCBIfam" id="TIGR04183">
    <property type="entry name" value="Por_Secre_tail"/>
    <property type="match status" value="1"/>
</dbReference>
<gene>
    <name evidence="3" type="ORF">GCM10010976_28540</name>
</gene>
<sequence>MIGRFITTLSVFFIVNLVSSQNISLDTTFGTDGYQFEYGVFSGNYITSAILLPNNQTLVAGTKNASNQFYISKYNTDGSFDTTFGTNGYGSTTISSINNQKEAIYKIALQQDGKIIVAGQSDIDPSLSGYYYNALLARFNADGSIDTSFGDNGFVKTDLGSNEDYISDIYITSSTHIYAVSHSTESDSGNNTAQVLKYDVNGNLDTNFGSNGIENIALDNNINLTSIFVQSDDSIILSGSLIGVTNDKDFLLAKLNSNGSFDTSFGTNGLVITDFGYLNESINEFVITDTKIIAVGTISSTDFLPHIGIASYNFDGSLDTNFSTDGKLIESPDHSNYNTCFGTDINIMPNGNLLVSGNAIGNNNYDLLLTAYHINGTRDSSFATNGQFLHQNSTLQEFSNDVLIQANGKILSVGVKTSSANTSPQTMLVRFKDAYTLNTDSFELDSPLVLYPNPTRDIVWISTKKDIKKIAIYSISGQIIKEIEGSKTFSTSFLNPGVYLVKITNEHKSYFSKIVKL</sequence>
<dbReference type="InterPro" id="IPR013431">
    <property type="entry name" value="Delta_60_rpt"/>
</dbReference>
<dbReference type="Proteomes" id="UP000625976">
    <property type="component" value="Unassembled WGS sequence"/>
</dbReference>
<dbReference type="InterPro" id="IPR026444">
    <property type="entry name" value="Secre_tail"/>
</dbReference>
<protein>
    <recommendedName>
        <fullName evidence="2">Secretion system C-terminal sorting domain-containing protein</fullName>
    </recommendedName>
</protein>